<reference evidence="2 3" key="1">
    <citation type="submission" date="2018-05" db="EMBL/GenBank/DDBJ databases">
        <title>Genome Sequence of an Efficient Indole-Degrading Bacterium, Alcaligenes sp.YBY.</title>
        <authorList>
            <person name="Yang B."/>
        </authorList>
    </citation>
    <scope>NUCLEOTIDE SEQUENCE [LARGE SCALE GENOMIC DNA]</scope>
    <source>
        <strain evidence="2 3">YBY</strain>
    </source>
</reference>
<sequence>MRRGWRKSIIGRSIPDEIVEEFVSLSDQPLVDRAQKKEQTLNWGGAAEPVTIHLYVLSLTDEHFYAGLTHDVGKRLKQHFSGTGAEWSKLHPPRRLAHTICTAITNARKAEQMEDEATVAMMLDYGIDKVHGRHFCSLEQELIEVELRS</sequence>
<name>A0A2U2BLK8_ALCFA</name>
<dbReference type="AlphaFoldDB" id="A0A2U2BLK8"/>
<comment type="caution">
    <text evidence="2">The sequence shown here is derived from an EMBL/GenBank/DDBJ whole genome shotgun (WGS) entry which is preliminary data.</text>
</comment>
<evidence type="ECO:0000313" key="3">
    <source>
        <dbReference type="Proteomes" id="UP000245216"/>
    </source>
</evidence>
<proteinExistence type="predicted"/>
<dbReference type="InterPro" id="IPR000305">
    <property type="entry name" value="GIY-YIG_endonuc"/>
</dbReference>
<dbReference type="SUPFAM" id="SSF82771">
    <property type="entry name" value="GIY-YIG endonuclease"/>
    <property type="match status" value="1"/>
</dbReference>
<gene>
    <name evidence="2" type="ORF">DF183_09435</name>
</gene>
<organism evidence="2 3">
    <name type="scientific">Alcaligenes faecalis</name>
    <dbReference type="NCBI Taxonomy" id="511"/>
    <lineage>
        <taxon>Bacteria</taxon>
        <taxon>Pseudomonadati</taxon>
        <taxon>Pseudomonadota</taxon>
        <taxon>Betaproteobacteria</taxon>
        <taxon>Burkholderiales</taxon>
        <taxon>Alcaligenaceae</taxon>
        <taxon>Alcaligenes</taxon>
    </lineage>
</organism>
<evidence type="ECO:0000259" key="1">
    <source>
        <dbReference type="Pfam" id="PF01541"/>
    </source>
</evidence>
<protein>
    <recommendedName>
        <fullName evidence="1">GIY-YIG domain-containing protein</fullName>
    </recommendedName>
</protein>
<evidence type="ECO:0000313" key="2">
    <source>
        <dbReference type="EMBL" id="PWE14904.1"/>
    </source>
</evidence>
<dbReference type="InterPro" id="IPR035901">
    <property type="entry name" value="GIY-YIG_endonuc_sf"/>
</dbReference>
<feature type="domain" description="GIY-YIG" evidence="1">
    <location>
        <begin position="57"/>
        <end position="113"/>
    </location>
</feature>
<dbReference type="Pfam" id="PF01541">
    <property type="entry name" value="GIY-YIG"/>
    <property type="match status" value="1"/>
</dbReference>
<reference evidence="2 3" key="2">
    <citation type="submission" date="2018-05" db="EMBL/GenBank/DDBJ databases">
        <authorList>
            <person name="Lanie J.A."/>
            <person name="Ng W.-L."/>
            <person name="Kazmierczak K.M."/>
            <person name="Andrzejewski T.M."/>
            <person name="Davidsen T.M."/>
            <person name="Wayne K.J."/>
            <person name="Tettelin H."/>
            <person name="Glass J.I."/>
            <person name="Rusch D."/>
            <person name="Podicherti R."/>
            <person name="Tsui H.-C.T."/>
            <person name="Winkler M.E."/>
        </authorList>
    </citation>
    <scope>NUCLEOTIDE SEQUENCE [LARGE SCALE GENOMIC DNA]</scope>
    <source>
        <strain evidence="2 3">YBY</strain>
    </source>
</reference>
<dbReference type="EMBL" id="QEXO01000002">
    <property type="protein sequence ID" value="PWE14904.1"/>
    <property type="molecule type" value="Genomic_DNA"/>
</dbReference>
<accession>A0A2U2BLK8</accession>
<dbReference type="Proteomes" id="UP000245216">
    <property type="component" value="Unassembled WGS sequence"/>
</dbReference>
<dbReference type="Gene3D" id="3.40.1440.10">
    <property type="entry name" value="GIY-YIG endonuclease"/>
    <property type="match status" value="1"/>
</dbReference>